<dbReference type="Proteomes" id="UP000596092">
    <property type="component" value="Chromosome"/>
</dbReference>
<dbReference type="InterPro" id="IPR004027">
    <property type="entry name" value="SEC_C_motif"/>
</dbReference>
<dbReference type="Gene3D" id="3.10.450.50">
    <property type="match status" value="1"/>
</dbReference>
<dbReference type="SUPFAM" id="SSF103642">
    <property type="entry name" value="Sec-C motif"/>
    <property type="match status" value="1"/>
</dbReference>
<name>A0A7T5VF96_9BACT</name>
<proteinExistence type="predicted"/>
<dbReference type="AlphaFoldDB" id="A0A7T5VF96"/>
<keyword evidence="2" id="KW-1185">Reference proteome</keyword>
<dbReference type="Pfam" id="PF02810">
    <property type="entry name" value="SEC-C"/>
    <property type="match status" value="1"/>
</dbReference>
<protein>
    <submittedName>
        <fullName evidence="1">SEC-C domain-containing protein</fullName>
    </submittedName>
</protein>
<gene>
    <name evidence="1" type="ORF">HP555_12855</name>
</gene>
<dbReference type="KEGG" id="dog:HP555_12855"/>
<dbReference type="EMBL" id="CP054140">
    <property type="protein sequence ID" value="QQG66692.1"/>
    <property type="molecule type" value="Genomic_DNA"/>
</dbReference>
<reference evidence="1 2" key="1">
    <citation type="submission" date="2020-05" db="EMBL/GenBank/DDBJ databases">
        <title>Complete genome of Desulfobulbus oligotrophicus.</title>
        <authorList>
            <person name="Podar M."/>
        </authorList>
    </citation>
    <scope>NUCLEOTIDE SEQUENCE [LARGE SCALE GENOMIC DNA]</scope>
    <source>
        <strain evidence="1 2">Prop6</strain>
    </source>
</reference>
<organism evidence="1 2">
    <name type="scientific">Desulfobulbus oligotrophicus</name>
    <dbReference type="NCBI Taxonomy" id="1909699"/>
    <lineage>
        <taxon>Bacteria</taxon>
        <taxon>Pseudomonadati</taxon>
        <taxon>Thermodesulfobacteriota</taxon>
        <taxon>Desulfobulbia</taxon>
        <taxon>Desulfobulbales</taxon>
        <taxon>Desulfobulbaceae</taxon>
        <taxon>Desulfobulbus</taxon>
    </lineage>
</organism>
<evidence type="ECO:0000313" key="1">
    <source>
        <dbReference type="EMBL" id="QQG66692.1"/>
    </source>
</evidence>
<sequence>MGKIGRNQPCPCGSGKKYKHCCLSAQQAGAVAEPTSPVKVSLLATIEKVQTLAEEKKEVFLELGVFLFFADHKGDAWLFEITDSDAVQIAKNGERLAVQVNENPETIEINFSHTFALHDREVYVTSYVDKVKTLLVNSPAQQINAAIRRLRKRFPKEMLAQMHVEQGEETSA</sequence>
<evidence type="ECO:0000313" key="2">
    <source>
        <dbReference type="Proteomes" id="UP000596092"/>
    </source>
</evidence>
<dbReference type="RefSeq" id="WP_199262975.1">
    <property type="nucleotide sequence ID" value="NZ_CP054140.1"/>
</dbReference>
<accession>A0A7T5VF96</accession>